<dbReference type="NCBIfam" id="TIGR01297">
    <property type="entry name" value="CDF"/>
    <property type="match status" value="1"/>
</dbReference>
<dbReference type="SUPFAM" id="SSF160240">
    <property type="entry name" value="Cation efflux protein cytoplasmic domain-like"/>
    <property type="match status" value="1"/>
</dbReference>
<proteinExistence type="inferred from homology"/>
<evidence type="ECO:0000256" key="6">
    <source>
        <dbReference type="ARBA" id="ARBA00022989"/>
    </source>
</evidence>
<feature type="transmembrane region" description="Helical" evidence="9">
    <location>
        <begin position="111"/>
        <end position="134"/>
    </location>
</feature>
<dbReference type="AlphaFoldDB" id="A0A0N4U4D1"/>
<dbReference type="STRING" id="318479.A0A0N4U4D1"/>
<dbReference type="InterPro" id="IPR058533">
    <property type="entry name" value="Cation_efflux_TM"/>
</dbReference>
<evidence type="ECO:0000256" key="7">
    <source>
        <dbReference type="ARBA" id="ARBA00023065"/>
    </source>
</evidence>
<keyword evidence="4 9" id="KW-0812">Transmembrane</keyword>
<dbReference type="GO" id="GO:0010043">
    <property type="term" value="P:response to zinc ion"/>
    <property type="evidence" value="ECO:0007669"/>
    <property type="project" value="TreeGrafter"/>
</dbReference>
<evidence type="ECO:0000256" key="5">
    <source>
        <dbReference type="ARBA" id="ARBA00022906"/>
    </source>
</evidence>
<keyword evidence="6 9" id="KW-1133">Transmembrane helix</keyword>
<evidence type="ECO:0000256" key="3">
    <source>
        <dbReference type="ARBA" id="ARBA00022448"/>
    </source>
</evidence>
<keyword evidence="14" id="KW-1185">Reference proteome</keyword>
<reference evidence="12 14" key="2">
    <citation type="submission" date="2018-11" db="EMBL/GenBank/DDBJ databases">
        <authorList>
            <consortium name="Pathogen Informatics"/>
        </authorList>
    </citation>
    <scope>NUCLEOTIDE SEQUENCE [LARGE SCALE GENOMIC DNA]</scope>
</reference>
<evidence type="ECO:0000256" key="8">
    <source>
        <dbReference type="ARBA" id="ARBA00023136"/>
    </source>
</evidence>
<evidence type="ECO:0000256" key="9">
    <source>
        <dbReference type="SAM" id="Phobius"/>
    </source>
</evidence>
<evidence type="ECO:0000259" key="10">
    <source>
        <dbReference type="Pfam" id="PF01545"/>
    </source>
</evidence>
<keyword evidence="8 9" id="KW-0472">Membrane</keyword>
<feature type="transmembrane region" description="Helical" evidence="9">
    <location>
        <begin position="164"/>
        <end position="189"/>
    </location>
</feature>
<keyword evidence="5" id="KW-0864">Zinc transport</keyword>
<dbReference type="WBParaSite" id="DME_0000163301-mRNA-1">
    <property type="protein sequence ID" value="DME_0000163301-mRNA-1"/>
    <property type="gene ID" value="DME_0000163301"/>
</dbReference>
<keyword evidence="5" id="KW-0862">Zinc</keyword>
<feature type="transmembrane region" description="Helical" evidence="9">
    <location>
        <begin position="195"/>
        <end position="216"/>
    </location>
</feature>
<comment type="subcellular location">
    <subcellularLocation>
        <location evidence="1">Membrane</location>
        <topology evidence="1">Multi-pass membrane protein</topology>
    </subcellularLocation>
</comment>
<evidence type="ECO:0000313" key="14">
    <source>
        <dbReference type="Proteomes" id="UP000274756"/>
    </source>
</evidence>
<dbReference type="Pfam" id="PF16916">
    <property type="entry name" value="ZT_dimer"/>
    <property type="match status" value="1"/>
</dbReference>
<name>A0A0N4U4D1_DRAME</name>
<feature type="domain" description="Cation efflux protein transmembrane" evidence="10">
    <location>
        <begin position="11"/>
        <end position="224"/>
    </location>
</feature>
<dbReference type="GO" id="GO:0005886">
    <property type="term" value="C:plasma membrane"/>
    <property type="evidence" value="ECO:0007669"/>
    <property type="project" value="TreeGrafter"/>
</dbReference>
<dbReference type="EMBL" id="UYYG01001154">
    <property type="protein sequence ID" value="VDN56020.1"/>
    <property type="molecule type" value="Genomic_DNA"/>
</dbReference>
<dbReference type="InterPro" id="IPR027469">
    <property type="entry name" value="Cation_efflux_TMD_sf"/>
</dbReference>
<evidence type="ECO:0000259" key="11">
    <source>
        <dbReference type="Pfam" id="PF16916"/>
    </source>
</evidence>
<dbReference type="InterPro" id="IPR050681">
    <property type="entry name" value="CDF/SLC30A"/>
</dbReference>
<dbReference type="InterPro" id="IPR002524">
    <property type="entry name" value="Cation_efflux"/>
</dbReference>
<dbReference type="Proteomes" id="UP000274756">
    <property type="component" value="Unassembled WGS sequence"/>
</dbReference>
<protein>
    <submittedName>
        <fullName evidence="15">Zinc transporter 2</fullName>
    </submittedName>
</protein>
<evidence type="ECO:0000313" key="12">
    <source>
        <dbReference type="EMBL" id="VDN56020.1"/>
    </source>
</evidence>
<dbReference type="Proteomes" id="UP000038040">
    <property type="component" value="Unplaced"/>
</dbReference>
<accession>A0A0N4U4D1</accession>
<dbReference type="PANTHER" id="PTHR11562">
    <property type="entry name" value="CATION EFFLUX PROTEIN/ ZINC TRANSPORTER"/>
    <property type="match status" value="1"/>
</dbReference>
<keyword evidence="7" id="KW-0406">Ion transport</keyword>
<dbReference type="PANTHER" id="PTHR11562:SF84">
    <property type="entry name" value="LD05335P"/>
    <property type="match status" value="1"/>
</dbReference>
<evidence type="ECO:0000313" key="15">
    <source>
        <dbReference type="WBParaSite" id="DME_0000163301-mRNA-1"/>
    </source>
</evidence>
<reference evidence="15" key="1">
    <citation type="submission" date="2017-02" db="UniProtKB">
        <authorList>
            <consortium name="WormBaseParasite"/>
        </authorList>
    </citation>
    <scope>IDENTIFICATION</scope>
</reference>
<dbReference type="Pfam" id="PF01545">
    <property type="entry name" value="Cation_efflux"/>
    <property type="match status" value="1"/>
</dbReference>
<dbReference type="InterPro" id="IPR027470">
    <property type="entry name" value="Cation_efflux_CTD"/>
</dbReference>
<dbReference type="Gene3D" id="1.20.1510.10">
    <property type="entry name" value="Cation efflux protein transmembrane domain"/>
    <property type="match status" value="1"/>
</dbReference>
<evidence type="ECO:0000256" key="1">
    <source>
        <dbReference type="ARBA" id="ARBA00004141"/>
    </source>
</evidence>
<organism evidence="13 15">
    <name type="scientific">Dracunculus medinensis</name>
    <name type="common">Guinea worm</name>
    <dbReference type="NCBI Taxonomy" id="318479"/>
    <lineage>
        <taxon>Eukaryota</taxon>
        <taxon>Metazoa</taxon>
        <taxon>Ecdysozoa</taxon>
        <taxon>Nematoda</taxon>
        <taxon>Chromadorea</taxon>
        <taxon>Rhabditida</taxon>
        <taxon>Spirurina</taxon>
        <taxon>Dracunculoidea</taxon>
        <taxon>Dracunculidae</taxon>
        <taxon>Dracunculus</taxon>
    </lineage>
</organism>
<feature type="domain" description="Cation efflux protein cytoplasmic" evidence="11">
    <location>
        <begin position="228"/>
        <end position="301"/>
    </location>
</feature>
<feature type="transmembrane region" description="Helical" evidence="9">
    <location>
        <begin position="80"/>
        <end position="99"/>
    </location>
</feature>
<feature type="transmembrane region" description="Helical" evidence="9">
    <location>
        <begin position="12"/>
        <end position="31"/>
    </location>
</feature>
<dbReference type="SUPFAM" id="SSF161111">
    <property type="entry name" value="Cation efflux protein transmembrane domain-like"/>
    <property type="match status" value="1"/>
</dbReference>
<keyword evidence="3" id="KW-0813">Transport</keyword>
<dbReference type="GO" id="GO:0005385">
    <property type="term" value="F:zinc ion transmembrane transporter activity"/>
    <property type="evidence" value="ECO:0007669"/>
    <property type="project" value="TreeGrafter"/>
</dbReference>
<evidence type="ECO:0000256" key="4">
    <source>
        <dbReference type="ARBA" id="ARBA00022692"/>
    </source>
</evidence>
<dbReference type="OrthoDB" id="9944568at2759"/>
<sequence>MEHKRAERTLYAVSLLAFLFIITEFFGGYFANSLAVMTDAGHMTTDLLSFLISIAAIKLARLKPTKIYSFGFHRAEVLGALLSILTIWILTIVLVYLAVERIIEDNFEVDANIMLITACISIIFNIIMGIILMIGKNSHSHFGMSHSHSHDGNKKMQQQSNINVRAAFIHVLGDLVQSFGVLIAAFIIKLTNFRLADPLCTFFFSFLVLITTLPVLRDALIVLMEATPRHINVDEIHRDLLSINGVQSIHSLRVWSLSIDKTAVSVHLNTDKDCDLDHIIHEANERLRLKHDIGYRTVQVKHFIPIKSL</sequence>
<comment type="similarity">
    <text evidence="2">Belongs to the cation diffusion facilitator (CDF) transporter (TC 2.A.4) family. SLC30A subfamily.</text>
</comment>
<dbReference type="InterPro" id="IPR036837">
    <property type="entry name" value="Cation_efflux_CTD_sf"/>
</dbReference>
<dbReference type="FunFam" id="1.20.1510.10:FF:000027">
    <property type="entry name" value="Zinc transporter ttm-1"/>
    <property type="match status" value="1"/>
</dbReference>
<gene>
    <name evidence="12" type="ORF">DME_LOCUS5993</name>
</gene>
<evidence type="ECO:0000313" key="13">
    <source>
        <dbReference type="Proteomes" id="UP000038040"/>
    </source>
</evidence>
<evidence type="ECO:0000256" key="2">
    <source>
        <dbReference type="ARBA" id="ARBA00008873"/>
    </source>
</evidence>